<organism evidence="1 2">
    <name type="scientific">Bradyrhizobium jicamae</name>
    <dbReference type="NCBI Taxonomy" id="280332"/>
    <lineage>
        <taxon>Bacteria</taxon>
        <taxon>Pseudomonadati</taxon>
        <taxon>Pseudomonadota</taxon>
        <taxon>Alphaproteobacteria</taxon>
        <taxon>Hyphomicrobiales</taxon>
        <taxon>Nitrobacteraceae</taxon>
        <taxon>Bradyrhizobium</taxon>
    </lineage>
</organism>
<evidence type="ECO:0000313" key="2">
    <source>
        <dbReference type="Proteomes" id="UP001315278"/>
    </source>
</evidence>
<comment type="caution">
    <text evidence="1">The sequence shown here is derived from an EMBL/GenBank/DDBJ whole genome shotgun (WGS) entry which is preliminary data.</text>
</comment>
<dbReference type="RefSeq" id="WP_212393750.1">
    <property type="nucleotide sequence ID" value="NZ_JAFCKQ010000003.1"/>
</dbReference>
<evidence type="ECO:0000313" key="1">
    <source>
        <dbReference type="EMBL" id="MBR0800617.1"/>
    </source>
</evidence>
<name>A0ABS5FUW5_9BRAD</name>
<sequence length="86" mass="9623">MFSVEEHAALCAVHRRAFRTLLGAEPMPADCLAYFARHEPAFRAAAGVKIAQKSLPTGRNFHLTSRDVARTLLELEQNKENDHGTY</sequence>
<dbReference type="EMBL" id="JAFCJH010000058">
    <property type="protein sequence ID" value="MBR0800617.1"/>
    <property type="molecule type" value="Genomic_DNA"/>
</dbReference>
<keyword evidence="2" id="KW-1185">Reference proteome</keyword>
<reference evidence="2" key="1">
    <citation type="journal article" date="2021" name="ISME J.">
        <title>Evolutionary origin and ecological implication of a unique nif island in free-living Bradyrhizobium lineages.</title>
        <authorList>
            <person name="Tao J."/>
        </authorList>
    </citation>
    <scope>NUCLEOTIDE SEQUENCE [LARGE SCALE GENOMIC DNA]</scope>
    <source>
        <strain evidence="2">SZCCT0434</strain>
    </source>
</reference>
<proteinExistence type="predicted"/>
<gene>
    <name evidence="1" type="ORF">JQ615_35170</name>
</gene>
<accession>A0ABS5FUW5</accession>
<dbReference type="Proteomes" id="UP001315278">
    <property type="component" value="Unassembled WGS sequence"/>
</dbReference>
<protein>
    <submittedName>
        <fullName evidence="1">Uncharacterized protein</fullName>
    </submittedName>
</protein>